<dbReference type="InterPro" id="IPR010977">
    <property type="entry name" value="Aromatic_deC"/>
</dbReference>
<proteinExistence type="inferred from homology"/>
<evidence type="ECO:0000256" key="2">
    <source>
        <dbReference type="ARBA" id="ARBA00009533"/>
    </source>
</evidence>
<dbReference type="EMBL" id="JBICRM010000013">
    <property type="protein sequence ID" value="MFG1706047.1"/>
    <property type="molecule type" value="Genomic_DNA"/>
</dbReference>
<dbReference type="Proteomes" id="UP001603978">
    <property type="component" value="Unassembled WGS sequence"/>
</dbReference>
<dbReference type="SUPFAM" id="SSF53383">
    <property type="entry name" value="PLP-dependent transferases"/>
    <property type="match status" value="1"/>
</dbReference>
<dbReference type="PRINTS" id="PR00800">
    <property type="entry name" value="YHDCRBOXLASE"/>
</dbReference>
<dbReference type="PANTHER" id="PTHR11999">
    <property type="entry name" value="GROUP II PYRIDOXAL-5-PHOSPHATE DECARBOXYLASE"/>
    <property type="match status" value="1"/>
</dbReference>
<comment type="cofactor">
    <cofactor evidence="1 6">
        <name>pyridoxal 5'-phosphate</name>
        <dbReference type="ChEBI" id="CHEBI:597326"/>
    </cofactor>
</comment>
<name>A0ABW7AFE6_9ACTN</name>
<comment type="caution">
    <text evidence="7">The sequence shown here is derived from an EMBL/GenBank/DDBJ whole genome shotgun (WGS) entry which is preliminary data.</text>
</comment>
<keyword evidence="4 6" id="KW-0663">Pyridoxal phosphate</keyword>
<protein>
    <submittedName>
        <fullName evidence="7">Pyridoxal-dependent decarboxylase</fullName>
    </submittedName>
</protein>
<dbReference type="Gene3D" id="1.20.1340.10">
    <property type="entry name" value="dopa decarboxylase, N-terminal domain"/>
    <property type="match status" value="1"/>
</dbReference>
<dbReference type="Gene3D" id="3.90.1150.10">
    <property type="entry name" value="Aspartate Aminotransferase, domain 1"/>
    <property type="match status" value="1"/>
</dbReference>
<evidence type="ECO:0000313" key="8">
    <source>
        <dbReference type="Proteomes" id="UP001603978"/>
    </source>
</evidence>
<dbReference type="InterPro" id="IPR015424">
    <property type="entry name" value="PyrdxlP-dep_Trfase"/>
</dbReference>
<evidence type="ECO:0000313" key="7">
    <source>
        <dbReference type="EMBL" id="MFG1706047.1"/>
    </source>
</evidence>
<evidence type="ECO:0000256" key="1">
    <source>
        <dbReference type="ARBA" id="ARBA00001933"/>
    </source>
</evidence>
<evidence type="ECO:0000256" key="3">
    <source>
        <dbReference type="ARBA" id="ARBA00022793"/>
    </source>
</evidence>
<evidence type="ECO:0000256" key="6">
    <source>
        <dbReference type="RuleBase" id="RU000382"/>
    </source>
</evidence>
<keyword evidence="8" id="KW-1185">Reference proteome</keyword>
<keyword evidence="5 6" id="KW-0456">Lyase</keyword>
<accession>A0ABW7AFE6</accession>
<dbReference type="RefSeq" id="WP_393168541.1">
    <property type="nucleotide sequence ID" value="NZ_JBICRM010000013.1"/>
</dbReference>
<dbReference type="Gene3D" id="3.40.640.10">
    <property type="entry name" value="Type I PLP-dependent aspartate aminotransferase-like (Major domain)"/>
    <property type="match status" value="1"/>
</dbReference>
<dbReference type="PANTHER" id="PTHR11999:SF70">
    <property type="entry name" value="MIP05841P"/>
    <property type="match status" value="1"/>
</dbReference>
<dbReference type="InterPro" id="IPR015422">
    <property type="entry name" value="PyrdxlP-dep_Trfase_small"/>
</dbReference>
<sequence length="487" mass="52742">MSDHMSPEEFRRHGKQVVDWIADYLAGIESYPVMSQVKPGEIRSALPSGPPERGEPFEAVLSDLGRILLPGITHWQHPGFFAYFPSNASGPAVLGDLLSSGLGVQGMLWVASPACTELETVVVDWLAELLDLPEHFRTNAKGGGVIQDSASSACLVALLAALHRASDGQVTSDGIKRRYTLYVSSQTHSSLEKAARIAGLGTSGVRVVDVDPRTLAMDPGHLRTLLAQDEAAGAVPAMVCATVGTTSTTAVDPVREIGEVCRERGLWLHVDAAYAGVAAVCPEFRWLNDGVAEYADSYSTDPHKWLLTNFDCAVLWTADRAPLLGALSILPEYLRNPATSAGSVVDYRNWQVPLGRRFRALKLWSVIRWYGAEGLRAHIRKGVGLAQELASWISADPGFEVHEPHPLGLVCFRPEWPGLAAAEADAATMRLLQLLNASGSVYMTHARIAGRVVLRLAIGGAATERRHVEQAWEQIRWELAALSTTLP</sequence>
<evidence type="ECO:0000256" key="5">
    <source>
        <dbReference type="ARBA" id="ARBA00023239"/>
    </source>
</evidence>
<gene>
    <name evidence="7" type="ORF">ACFLIM_22905</name>
</gene>
<keyword evidence="3" id="KW-0210">Decarboxylase</keyword>
<dbReference type="InterPro" id="IPR002129">
    <property type="entry name" value="PyrdxlP-dep_de-COase"/>
</dbReference>
<reference evidence="7 8" key="1">
    <citation type="submission" date="2024-10" db="EMBL/GenBank/DDBJ databases">
        <authorList>
            <person name="Topkara A.R."/>
            <person name="Saygin H."/>
        </authorList>
    </citation>
    <scope>NUCLEOTIDE SEQUENCE [LARGE SCALE GENOMIC DNA]</scope>
    <source>
        <strain evidence="7 8">M3C6</strain>
    </source>
</reference>
<comment type="similarity">
    <text evidence="2 6">Belongs to the group II decarboxylase family.</text>
</comment>
<dbReference type="Pfam" id="PF00282">
    <property type="entry name" value="Pyridoxal_deC"/>
    <property type="match status" value="1"/>
</dbReference>
<organism evidence="7 8">
    <name type="scientific">Nonomuraea marmarensis</name>
    <dbReference type="NCBI Taxonomy" id="3351344"/>
    <lineage>
        <taxon>Bacteria</taxon>
        <taxon>Bacillati</taxon>
        <taxon>Actinomycetota</taxon>
        <taxon>Actinomycetes</taxon>
        <taxon>Streptosporangiales</taxon>
        <taxon>Streptosporangiaceae</taxon>
        <taxon>Nonomuraea</taxon>
    </lineage>
</organism>
<dbReference type="InterPro" id="IPR015421">
    <property type="entry name" value="PyrdxlP-dep_Trfase_major"/>
</dbReference>
<evidence type="ECO:0000256" key="4">
    <source>
        <dbReference type="ARBA" id="ARBA00022898"/>
    </source>
</evidence>